<dbReference type="RefSeq" id="WP_200063545.1">
    <property type="nucleotide sequence ID" value="NZ_JAEHFW010000001.1"/>
</dbReference>
<reference evidence="1" key="1">
    <citation type="submission" date="2020-12" db="EMBL/GenBank/DDBJ databases">
        <title>Bacterial novel species Mucilaginibacter sp. SD-g isolated from soil.</title>
        <authorList>
            <person name="Jung H.-Y."/>
        </authorList>
    </citation>
    <scope>NUCLEOTIDE SEQUENCE</scope>
    <source>
        <strain evidence="1">SD-g</strain>
    </source>
</reference>
<dbReference type="EMBL" id="JAEHFW010000001">
    <property type="protein sequence ID" value="MBK0378078.1"/>
    <property type="molecule type" value="Genomic_DNA"/>
</dbReference>
<evidence type="ECO:0000313" key="2">
    <source>
        <dbReference type="Proteomes" id="UP000613193"/>
    </source>
</evidence>
<sequence length="281" mass="31833">MKTIKTRSKHLIITILFIIIAQHEVFAGGFPVRPKQWLLSPSISYFFSNSGWDANRVHSPFELNGQFTSFSYSLYSEYGISRRFTLVAQLPYVVNNFEQTGYKSHSEGFTDMEIGLRYYLANIDYKYYFTLQATGIVPLYSDINLGYKETGAEIKLAFAGSGHLFGKNSYFNIENGVRQYFGSSGPIQDRYSGTFGLTLDRKFKHQLSVSVGGFYSSSNFKDFSPIQTNNKDFAFNQASLSYGYTFSKKFSIFLTAGTFINGRNTGDGRNVSASFIIKPFR</sequence>
<evidence type="ECO:0000313" key="1">
    <source>
        <dbReference type="EMBL" id="MBK0378078.1"/>
    </source>
</evidence>
<dbReference type="Proteomes" id="UP000613193">
    <property type="component" value="Unassembled WGS sequence"/>
</dbReference>
<keyword evidence="2" id="KW-1185">Reference proteome</keyword>
<dbReference type="AlphaFoldDB" id="A0A934PP01"/>
<name>A0A934PP01_9SPHI</name>
<proteinExistence type="predicted"/>
<gene>
    <name evidence="1" type="ORF">I5M19_02070</name>
</gene>
<organism evidence="1 2">
    <name type="scientific">Mucilaginibacter segetis</name>
    <dbReference type="NCBI Taxonomy" id="2793071"/>
    <lineage>
        <taxon>Bacteria</taxon>
        <taxon>Pseudomonadati</taxon>
        <taxon>Bacteroidota</taxon>
        <taxon>Sphingobacteriia</taxon>
        <taxon>Sphingobacteriales</taxon>
        <taxon>Sphingobacteriaceae</taxon>
        <taxon>Mucilaginibacter</taxon>
    </lineage>
</organism>
<protein>
    <submittedName>
        <fullName evidence="1">Uncharacterized protein</fullName>
    </submittedName>
</protein>
<accession>A0A934PP01</accession>
<comment type="caution">
    <text evidence="1">The sequence shown here is derived from an EMBL/GenBank/DDBJ whole genome shotgun (WGS) entry which is preliminary data.</text>
</comment>